<sequence length="282" mass="32827">MKRKHFSGERRTFPSSTVVERNYCQNNTNNIIFIPNVVFVPFNIDLRQFSAAFPMHNNLCMMSASRTYFKIGRNNNIYSTNKPLCTPISGNPLRNYFDYEARTCEGVSNKKKNWSKFIHEMTISEKLDYEVSMSISEKSRAFIFTFITKKLILIFTSTSTKAILQRKDKYQFEENGRKTPPMFFLALKTQSRTIHSLNKMYFVMNERLITPLGNSKDQDRFPFPVMTKDLSQREFPVMLFSTAVGMSGKAPFICSHSGIIDNILATEAPCQYHILKQRYLKR</sequence>
<evidence type="ECO:0000313" key="1">
    <source>
        <dbReference type="EMBL" id="CRL01089.1"/>
    </source>
</evidence>
<keyword evidence="2" id="KW-1185">Reference proteome</keyword>
<evidence type="ECO:0000313" key="2">
    <source>
        <dbReference type="Proteomes" id="UP000183832"/>
    </source>
</evidence>
<reference evidence="1 2" key="1">
    <citation type="submission" date="2015-04" db="EMBL/GenBank/DDBJ databases">
        <authorList>
            <person name="Syromyatnikov M.Y."/>
            <person name="Popov V.N."/>
        </authorList>
    </citation>
    <scope>NUCLEOTIDE SEQUENCE [LARGE SCALE GENOMIC DNA]</scope>
</reference>
<dbReference type="Proteomes" id="UP000183832">
    <property type="component" value="Unassembled WGS sequence"/>
</dbReference>
<proteinExistence type="predicted"/>
<protein>
    <submittedName>
        <fullName evidence="1">CLUMA_CG014535, isoform A</fullName>
    </submittedName>
</protein>
<dbReference type="AlphaFoldDB" id="A0A1J1IRE8"/>
<organism evidence="1 2">
    <name type="scientific">Clunio marinus</name>
    <dbReference type="NCBI Taxonomy" id="568069"/>
    <lineage>
        <taxon>Eukaryota</taxon>
        <taxon>Metazoa</taxon>
        <taxon>Ecdysozoa</taxon>
        <taxon>Arthropoda</taxon>
        <taxon>Hexapoda</taxon>
        <taxon>Insecta</taxon>
        <taxon>Pterygota</taxon>
        <taxon>Neoptera</taxon>
        <taxon>Endopterygota</taxon>
        <taxon>Diptera</taxon>
        <taxon>Nematocera</taxon>
        <taxon>Chironomoidea</taxon>
        <taxon>Chironomidae</taxon>
        <taxon>Clunio</taxon>
    </lineage>
</organism>
<name>A0A1J1IRE8_9DIPT</name>
<dbReference type="EMBL" id="CVRI01000055">
    <property type="protein sequence ID" value="CRL01089.1"/>
    <property type="molecule type" value="Genomic_DNA"/>
</dbReference>
<accession>A0A1J1IRE8</accession>
<gene>
    <name evidence="1" type="ORF">CLUMA_CG014535</name>
</gene>